<organism evidence="5">
    <name type="scientific">Selaginella moellendorffii</name>
    <name type="common">Spikemoss</name>
    <dbReference type="NCBI Taxonomy" id="88036"/>
    <lineage>
        <taxon>Eukaryota</taxon>
        <taxon>Viridiplantae</taxon>
        <taxon>Streptophyta</taxon>
        <taxon>Embryophyta</taxon>
        <taxon>Tracheophyta</taxon>
        <taxon>Lycopodiopsida</taxon>
        <taxon>Selaginellales</taxon>
        <taxon>Selaginellaceae</taxon>
        <taxon>Selaginella</taxon>
    </lineage>
</organism>
<dbReference type="Gene3D" id="3.10.690.10">
    <property type="entry name" value="Bifunctional nuclease domain"/>
    <property type="match status" value="1"/>
</dbReference>
<accession>D8T3P9</accession>
<dbReference type="AlphaFoldDB" id="D8T3P9"/>
<evidence type="ECO:0000256" key="1">
    <source>
        <dbReference type="ARBA" id="ARBA00009095"/>
    </source>
</evidence>
<dbReference type="GO" id="GO:0016567">
    <property type="term" value="P:protein ubiquitination"/>
    <property type="evidence" value="ECO:0000318"/>
    <property type="project" value="GO_Central"/>
</dbReference>
<dbReference type="KEGG" id="smo:SELMODRAFT_46583"/>
<dbReference type="InParanoid" id="D8T3P9"/>
<dbReference type="InterPro" id="IPR003729">
    <property type="entry name" value="Bi_nuclease_dom"/>
</dbReference>
<dbReference type="PANTHER" id="PTHR15160:SF3">
    <property type="entry name" value="BIFUNCTIONAL NUCLEASE 1"/>
    <property type="match status" value="1"/>
</dbReference>
<dbReference type="OMA" id="QWRDKLS"/>
<dbReference type="SUPFAM" id="SSF103256">
    <property type="entry name" value="Hypothetical protein TM0160"/>
    <property type="match status" value="1"/>
</dbReference>
<reference evidence="4 5" key="1">
    <citation type="journal article" date="2011" name="Science">
        <title>The Selaginella genome identifies genetic changes associated with the evolution of vascular plants.</title>
        <authorList>
            <person name="Banks J.A."/>
            <person name="Nishiyama T."/>
            <person name="Hasebe M."/>
            <person name="Bowman J.L."/>
            <person name="Gribskov M."/>
            <person name="dePamphilis C."/>
            <person name="Albert V.A."/>
            <person name="Aono N."/>
            <person name="Aoyama T."/>
            <person name="Ambrose B.A."/>
            <person name="Ashton N.W."/>
            <person name="Axtell M.J."/>
            <person name="Barker E."/>
            <person name="Barker M.S."/>
            <person name="Bennetzen J.L."/>
            <person name="Bonawitz N.D."/>
            <person name="Chapple C."/>
            <person name="Cheng C."/>
            <person name="Correa L.G."/>
            <person name="Dacre M."/>
            <person name="DeBarry J."/>
            <person name="Dreyer I."/>
            <person name="Elias M."/>
            <person name="Engstrom E.M."/>
            <person name="Estelle M."/>
            <person name="Feng L."/>
            <person name="Finet C."/>
            <person name="Floyd S.K."/>
            <person name="Frommer W.B."/>
            <person name="Fujita T."/>
            <person name="Gramzow L."/>
            <person name="Gutensohn M."/>
            <person name="Harholt J."/>
            <person name="Hattori M."/>
            <person name="Heyl A."/>
            <person name="Hirai T."/>
            <person name="Hiwatashi Y."/>
            <person name="Ishikawa M."/>
            <person name="Iwata M."/>
            <person name="Karol K.G."/>
            <person name="Koehler B."/>
            <person name="Kolukisaoglu U."/>
            <person name="Kubo M."/>
            <person name="Kurata T."/>
            <person name="Lalonde S."/>
            <person name="Li K."/>
            <person name="Li Y."/>
            <person name="Litt A."/>
            <person name="Lyons E."/>
            <person name="Manning G."/>
            <person name="Maruyama T."/>
            <person name="Michael T.P."/>
            <person name="Mikami K."/>
            <person name="Miyazaki S."/>
            <person name="Morinaga S."/>
            <person name="Murata T."/>
            <person name="Mueller-Roeber B."/>
            <person name="Nelson D.R."/>
            <person name="Obara M."/>
            <person name="Oguri Y."/>
            <person name="Olmstead R.G."/>
            <person name="Onodera N."/>
            <person name="Petersen B.L."/>
            <person name="Pils B."/>
            <person name="Prigge M."/>
            <person name="Rensing S.A."/>
            <person name="Riano-Pachon D.M."/>
            <person name="Roberts A.W."/>
            <person name="Sato Y."/>
            <person name="Scheller H.V."/>
            <person name="Schulz B."/>
            <person name="Schulz C."/>
            <person name="Shakirov E.V."/>
            <person name="Shibagaki N."/>
            <person name="Shinohara N."/>
            <person name="Shippen D.E."/>
            <person name="Soerensen I."/>
            <person name="Sotooka R."/>
            <person name="Sugimoto N."/>
            <person name="Sugita M."/>
            <person name="Sumikawa N."/>
            <person name="Tanurdzic M."/>
            <person name="Theissen G."/>
            <person name="Ulvskov P."/>
            <person name="Wakazuki S."/>
            <person name="Weng J.K."/>
            <person name="Willats W.W."/>
            <person name="Wipf D."/>
            <person name="Wolf P.G."/>
            <person name="Yang L."/>
            <person name="Zimmer A.D."/>
            <person name="Zhu Q."/>
            <person name="Mitros T."/>
            <person name="Hellsten U."/>
            <person name="Loque D."/>
            <person name="Otillar R."/>
            <person name="Salamov A."/>
            <person name="Schmutz J."/>
            <person name="Shapiro H."/>
            <person name="Lindquist E."/>
            <person name="Lucas S."/>
            <person name="Rokhsar D."/>
            <person name="Grigoriev I.V."/>
        </authorList>
    </citation>
    <scope>NUCLEOTIDE SEQUENCE [LARGE SCALE GENOMIC DNA]</scope>
</reference>
<dbReference type="eggNOG" id="ENOG502QQ9S">
    <property type="taxonomic scope" value="Eukaryota"/>
</dbReference>
<evidence type="ECO:0000313" key="4">
    <source>
        <dbReference type="EMBL" id="EFJ08740.1"/>
    </source>
</evidence>
<name>D8T3P9_SELML</name>
<dbReference type="STRING" id="88036.D8T3P9"/>
<dbReference type="Proteomes" id="UP000001514">
    <property type="component" value="Unassembled WGS sequence"/>
</dbReference>
<sequence>VKCGSSFYSDGNLADDSIQDDENYINSTVLEAVEVKSGADGFMITMRDGRHIRCEHNNADGGHLPDYAPQPAIVLKMDDDSNLLLPIIVLELPCAMLMEAVRNIQVARPTVYNVMKDMIELMGYQPKLVRITKRVHEAYFARLYLAKVFSRSLICSLDVRPSDAINLAVRCQVPIQVNKQLAYCDGVRIVKEAMRLPLKGFKGLSLDRPESGTCTEAEEFVLVRSMMVAAVEERYNDAARLRDQLSKFRSSK</sequence>
<comment type="function">
    <text evidence="2">Bifunctional nuclease with both RNase and DNase activities. Involved in basal defense response. Participates in abscisic acid-derived callose deposition following infection by a necrotrophic pathogen.</text>
</comment>
<proteinExistence type="inferred from homology"/>
<dbReference type="FunCoup" id="D8T3P9">
    <property type="interactions" value="421"/>
</dbReference>
<keyword evidence="5" id="KW-1185">Reference proteome</keyword>
<dbReference type="PANTHER" id="PTHR15160">
    <property type="entry name" value="VON HIPPEL-LINDAU PROTEIN"/>
    <property type="match status" value="1"/>
</dbReference>
<dbReference type="HOGENOM" id="CLU_050306_1_0_1"/>
<evidence type="ECO:0000256" key="2">
    <source>
        <dbReference type="ARBA" id="ARBA00025428"/>
    </source>
</evidence>
<feature type="non-terminal residue" evidence="4">
    <location>
        <position position="252"/>
    </location>
</feature>
<evidence type="ECO:0000313" key="5">
    <source>
        <dbReference type="Proteomes" id="UP000001514"/>
    </source>
</evidence>
<dbReference type="EMBL" id="GL377670">
    <property type="protein sequence ID" value="EFJ08740.1"/>
    <property type="molecule type" value="Genomic_DNA"/>
</dbReference>
<comment type="similarity">
    <text evidence="1">Belongs to the bifunctional nuclease family.</text>
</comment>
<dbReference type="PROSITE" id="PS51658">
    <property type="entry name" value="BFN"/>
    <property type="match status" value="1"/>
</dbReference>
<dbReference type="GO" id="GO:0030891">
    <property type="term" value="C:VCB complex"/>
    <property type="evidence" value="ECO:0000318"/>
    <property type="project" value="GO_Central"/>
</dbReference>
<gene>
    <name evidence="4" type="ORF">SELMODRAFT_46583</name>
</gene>
<feature type="domain" description="BFN" evidence="3">
    <location>
        <begin position="51"/>
        <end position="189"/>
    </location>
</feature>
<protein>
    <recommendedName>
        <fullName evidence="3">BFN domain-containing protein</fullName>
    </recommendedName>
</protein>
<dbReference type="GO" id="GO:0005634">
    <property type="term" value="C:nucleus"/>
    <property type="evidence" value="ECO:0000318"/>
    <property type="project" value="GO_Central"/>
</dbReference>
<dbReference type="InterPro" id="IPR036104">
    <property type="entry name" value="BFN_sf"/>
</dbReference>
<evidence type="ECO:0000259" key="3">
    <source>
        <dbReference type="PROSITE" id="PS51658"/>
    </source>
</evidence>
<dbReference type="Pfam" id="PF02577">
    <property type="entry name" value="BFN_dom"/>
    <property type="match status" value="1"/>
</dbReference>
<feature type="non-terminal residue" evidence="4">
    <location>
        <position position="1"/>
    </location>
</feature>
<dbReference type="GO" id="GO:0004518">
    <property type="term" value="F:nuclease activity"/>
    <property type="evidence" value="ECO:0007669"/>
    <property type="project" value="InterPro"/>
</dbReference>
<dbReference type="Gramene" id="EFJ08740">
    <property type="protein sequence ID" value="EFJ08740"/>
    <property type="gene ID" value="SELMODRAFT_46583"/>
</dbReference>